<evidence type="ECO:0000256" key="14">
    <source>
        <dbReference type="SAM" id="SignalP"/>
    </source>
</evidence>
<proteinExistence type="inferred from homology"/>
<evidence type="ECO:0000256" key="3">
    <source>
        <dbReference type="ARBA" id="ARBA00022448"/>
    </source>
</evidence>
<feature type="domain" description="TonB-dependent receptor plug" evidence="16">
    <location>
        <begin position="103"/>
        <end position="201"/>
    </location>
</feature>
<evidence type="ECO:0000313" key="18">
    <source>
        <dbReference type="Proteomes" id="UP001595756"/>
    </source>
</evidence>
<dbReference type="RefSeq" id="WP_376811275.1">
    <property type="nucleotide sequence ID" value="NZ_JBHSDY010000001.1"/>
</dbReference>
<dbReference type="InterPro" id="IPR037066">
    <property type="entry name" value="Plug_dom_sf"/>
</dbReference>
<dbReference type="Gene3D" id="2.40.170.20">
    <property type="entry name" value="TonB-dependent receptor, beta-barrel domain"/>
    <property type="match status" value="2"/>
</dbReference>
<keyword evidence="6 14" id="KW-0732">Signal</keyword>
<dbReference type="SUPFAM" id="SSF56935">
    <property type="entry name" value="Porins"/>
    <property type="match status" value="1"/>
</dbReference>
<feature type="region of interest" description="Disordered" evidence="13">
    <location>
        <begin position="37"/>
        <end position="69"/>
    </location>
</feature>
<feature type="domain" description="TonB-dependent receptor-like beta-barrel" evidence="15">
    <location>
        <begin position="745"/>
        <end position="1065"/>
    </location>
</feature>
<evidence type="ECO:0000256" key="9">
    <source>
        <dbReference type="ARBA" id="ARBA00023170"/>
    </source>
</evidence>
<dbReference type="EMBL" id="JBHSDY010000001">
    <property type="protein sequence ID" value="MFC4296696.1"/>
    <property type="molecule type" value="Genomic_DNA"/>
</dbReference>
<keyword evidence="3 11" id="KW-0813">Transport</keyword>
<dbReference type="PROSITE" id="PS52016">
    <property type="entry name" value="TONB_DEPENDENT_REC_3"/>
    <property type="match status" value="1"/>
</dbReference>
<evidence type="ECO:0000256" key="11">
    <source>
        <dbReference type="PROSITE-ProRule" id="PRU01360"/>
    </source>
</evidence>
<name>A0ABV8RWE9_9BURK</name>
<keyword evidence="4 11" id="KW-1134">Transmembrane beta strand</keyword>
<dbReference type="PANTHER" id="PTHR30069:SF29">
    <property type="entry name" value="HEMOGLOBIN AND HEMOGLOBIN-HAPTOGLOBIN-BINDING PROTEIN 1-RELATED"/>
    <property type="match status" value="1"/>
</dbReference>
<feature type="compositionally biased region" description="Low complexity" evidence="13">
    <location>
        <begin position="37"/>
        <end position="52"/>
    </location>
</feature>
<gene>
    <name evidence="17" type="ORF">ACFO0J_01420</name>
</gene>
<evidence type="ECO:0000256" key="5">
    <source>
        <dbReference type="ARBA" id="ARBA00022692"/>
    </source>
</evidence>
<comment type="similarity">
    <text evidence="2 11 12">Belongs to the TonB-dependent receptor family.</text>
</comment>
<dbReference type="InterPro" id="IPR012910">
    <property type="entry name" value="Plug_dom"/>
</dbReference>
<accession>A0ABV8RWE9</accession>
<evidence type="ECO:0000256" key="4">
    <source>
        <dbReference type="ARBA" id="ARBA00022452"/>
    </source>
</evidence>
<evidence type="ECO:0000256" key="8">
    <source>
        <dbReference type="ARBA" id="ARBA00023136"/>
    </source>
</evidence>
<evidence type="ECO:0000259" key="16">
    <source>
        <dbReference type="Pfam" id="PF07715"/>
    </source>
</evidence>
<reference evidence="18" key="1">
    <citation type="journal article" date="2019" name="Int. J. Syst. Evol. Microbiol.">
        <title>The Global Catalogue of Microorganisms (GCM) 10K type strain sequencing project: providing services to taxonomists for standard genome sequencing and annotation.</title>
        <authorList>
            <consortium name="The Broad Institute Genomics Platform"/>
            <consortium name="The Broad Institute Genome Sequencing Center for Infectious Disease"/>
            <person name="Wu L."/>
            <person name="Ma J."/>
        </authorList>
    </citation>
    <scope>NUCLEOTIDE SEQUENCE [LARGE SCALE GENOMIC DNA]</scope>
    <source>
        <strain evidence="18">CGMCC 1.19029</strain>
    </source>
</reference>
<dbReference type="Pfam" id="PF00593">
    <property type="entry name" value="TonB_dep_Rec_b-barrel"/>
    <property type="match status" value="1"/>
</dbReference>
<keyword evidence="9 17" id="KW-0675">Receptor</keyword>
<comment type="caution">
    <text evidence="17">The sequence shown here is derived from an EMBL/GenBank/DDBJ whole genome shotgun (WGS) entry which is preliminary data.</text>
</comment>
<evidence type="ECO:0000256" key="10">
    <source>
        <dbReference type="ARBA" id="ARBA00023237"/>
    </source>
</evidence>
<dbReference type="Gene3D" id="2.170.130.10">
    <property type="entry name" value="TonB-dependent receptor, plug domain"/>
    <property type="match status" value="1"/>
</dbReference>
<sequence>MLFEETATTRPTAGPIALTVFAAALSLAAGATTPAYAQAAPPDSAAPQTASPLQSTTEPSNQATGGDTAVKALAPVRVRGIRDPDAQGHENVYLKNVTNLYTDRKELNRYQITNPADVFKGMNGVYSMDSRNGSSITPNIRGLSGEGRVPLTVDGTEQSVNVWLQVYGAGNRNYVDPALFRSIEVEKGPSLSRGLKSGIGGAVNVRTINPSDIIPEGDSLGLEVKLETSGNTIAPAVDANSYFGKDYRDIPGATLGSDYAVNIPQPVPRDRGAGDAMNFQDKSFMFAIAGRNDHTDALLAYSYRKRGNYFAGKNGADAYTDNDAYAKDTSAYFPNLTKLYHPGNEVLSTASKTETLLLKNRWYLPHDQQIGLSFMRTDLDFAETSTGQSIMMMGISEELAKSPQGLPGQLVAEYPRSNVRLDTYKLDYEWKPEGSRVVDLEAHLWMTKTDSERHQSGSAAYYIPRSGALDAYQILKADWDVCRGNPFANPTLPSGALNFTCFTNPALNPALGGTAPVEPDHDGRIFAGSAQWTSHDRKGFDFSNRFTLADRLRLTVGGELQHEKLDERVVNLDLTGGIGVGGAALAESTIKFGPRSGTRREWAATMNLEWRPTDWLTLTAGTRYNEYSAFDDGLAERRANRMAGSQITGQRTGMALEYGQLMTNAEFAQWNTLRATQIAAGANVVQADWDQLLLNGITTPAMASLQAAQAAFDTYSSAHGEGVTNIYENGINTQALYWKKKTVVPVVNGKTDASQSPFANGSIDPSGTVTNPQGLNGQHKEIVPVGTSTVYATPSAGQEWAPPKRQYGHAWSPVFSATARLTDTASVYARYAQMTRFPSIFEIASTSVGLGNTYYLGHGAGKPERSTNWEIGYSQDLAPFLPGLRQADVRLSYFDTTIQDFIDRDAYLNVIQFDRKKTTGIEFQSRFDSGRFFGGLGATWRLTQELCDENYAYGLDPFYNRMPECMTGGFPDMLTASSLQPRYSINAELGTRLLQNRLELALRAVYHSKAENRELDALLNTPYGPSIWKENSMRQLYWHPVMLLDASAQWRATKNVTLSLGVTNLTDRYYLDPMAKIPAPGPGRTITVGMRAQF</sequence>
<protein>
    <submittedName>
        <fullName evidence="17">TonB-dependent receptor domain-containing protein</fullName>
    </submittedName>
</protein>
<keyword evidence="18" id="KW-1185">Reference proteome</keyword>
<keyword evidence="7 12" id="KW-0798">TonB box</keyword>
<dbReference type="InterPro" id="IPR000531">
    <property type="entry name" value="Beta-barrel_TonB"/>
</dbReference>
<evidence type="ECO:0000256" key="13">
    <source>
        <dbReference type="SAM" id="MobiDB-lite"/>
    </source>
</evidence>
<dbReference type="InterPro" id="IPR036942">
    <property type="entry name" value="Beta-barrel_TonB_sf"/>
</dbReference>
<evidence type="ECO:0000256" key="6">
    <source>
        <dbReference type="ARBA" id="ARBA00022729"/>
    </source>
</evidence>
<organism evidence="17 18">
    <name type="scientific">Castellaniella hirudinis</name>
    <dbReference type="NCBI Taxonomy" id="1144617"/>
    <lineage>
        <taxon>Bacteria</taxon>
        <taxon>Pseudomonadati</taxon>
        <taxon>Pseudomonadota</taxon>
        <taxon>Betaproteobacteria</taxon>
        <taxon>Burkholderiales</taxon>
        <taxon>Alcaligenaceae</taxon>
        <taxon>Castellaniella</taxon>
    </lineage>
</organism>
<evidence type="ECO:0000259" key="15">
    <source>
        <dbReference type="Pfam" id="PF00593"/>
    </source>
</evidence>
<evidence type="ECO:0000256" key="1">
    <source>
        <dbReference type="ARBA" id="ARBA00004571"/>
    </source>
</evidence>
<evidence type="ECO:0000256" key="2">
    <source>
        <dbReference type="ARBA" id="ARBA00009810"/>
    </source>
</evidence>
<dbReference type="PANTHER" id="PTHR30069">
    <property type="entry name" value="TONB-DEPENDENT OUTER MEMBRANE RECEPTOR"/>
    <property type="match status" value="1"/>
</dbReference>
<feature type="chain" id="PRO_5046280396" evidence="14">
    <location>
        <begin position="38"/>
        <end position="1094"/>
    </location>
</feature>
<keyword evidence="8 11" id="KW-0472">Membrane</keyword>
<evidence type="ECO:0000256" key="7">
    <source>
        <dbReference type="ARBA" id="ARBA00023077"/>
    </source>
</evidence>
<keyword evidence="5 11" id="KW-0812">Transmembrane</keyword>
<evidence type="ECO:0000313" key="17">
    <source>
        <dbReference type="EMBL" id="MFC4296696.1"/>
    </source>
</evidence>
<evidence type="ECO:0000256" key="12">
    <source>
        <dbReference type="RuleBase" id="RU003357"/>
    </source>
</evidence>
<feature type="signal peptide" evidence="14">
    <location>
        <begin position="1"/>
        <end position="37"/>
    </location>
</feature>
<dbReference type="InterPro" id="IPR039426">
    <property type="entry name" value="TonB-dep_rcpt-like"/>
</dbReference>
<dbReference type="Pfam" id="PF07715">
    <property type="entry name" value="Plug"/>
    <property type="match status" value="1"/>
</dbReference>
<comment type="subcellular location">
    <subcellularLocation>
        <location evidence="1 11">Cell outer membrane</location>
        <topology evidence="1 11">Multi-pass membrane protein</topology>
    </subcellularLocation>
</comment>
<keyword evidence="10 11" id="KW-0998">Cell outer membrane</keyword>
<feature type="compositionally biased region" description="Polar residues" evidence="13">
    <location>
        <begin position="53"/>
        <end position="65"/>
    </location>
</feature>
<dbReference type="Proteomes" id="UP001595756">
    <property type="component" value="Unassembled WGS sequence"/>
</dbReference>